<name>A0AA39P1B4_9AGAR</name>
<reference evidence="1" key="1">
    <citation type="submission" date="2023-06" db="EMBL/GenBank/DDBJ databases">
        <authorList>
            <consortium name="Lawrence Berkeley National Laboratory"/>
            <person name="Ahrendt S."/>
            <person name="Sahu N."/>
            <person name="Indic B."/>
            <person name="Wong-Bajracharya J."/>
            <person name="Merenyi Z."/>
            <person name="Ke H.-M."/>
            <person name="Monk M."/>
            <person name="Kocsube S."/>
            <person name="Drula E."/>
            <person name="Lipzen A."/>
            <person name="Balint B."/>
            <person name="Henrissat B."/>
            <person name="Andreopoulos B."/>
            <person name="Martin F.M."/>
            <person name="Harder C.B."/>
            <person name="Rigling D."/>
            <person name="Ford K.L."/>
            <person name="Foster G.D."/>
            <person name="Pangilinan J."/>
            <person name="Papanicolaou A."/>
            <person name="Barry K."/>
            <person name="LaButti K."/>
            <person name="Viragh M."/>
            <person name="Koriabine M."/>
            <person name="Yan M."/>
            <person name="Riley R."/>
            <person name="Champramary S."/>
            <person name="Plett K.L."/>
            <person name="Tsai I.J."/>
            <person name="Slot J."/>
            <person name="Sipos G."/>
            <person name="Plett J."/>
            <person name="Nagy L.G."/>
            <person name="Grigoriev I.V."/>
        </authorList>
    </citation>
    <scope>NUCLEOTIDE SEQUENCE</scope>
    <source>
        <strain evidence="1">ICMP 16352</strain>
    </source>
</reference>
<dbReference type="EMBL" id="JAUEPR010000023">
    <property type="protein sequence ID" value="KAK0475430.1"/>
    <property type="molecule type" value="Genomic_DNA"/>
</dbReference>
<gene>
    <name evidence="1" type="ORF">IW261DRAFT_478184</name>
</gene>
<accession>A0AA39P1B4</accession>
<proteinExistence type="predicted"/>
<evidence type="ECO:0000313" key="1">
    <source>
        <dbReference type="EMBL" id="KAK0475430.1"/>
    </source>
</evidence>
<evidence type="ECO:0008006" key="3">
    <source>
        <dbReference type="Google" id="ProtNLM"/>
    </source>
</evidence>
<keyword evidence="2" id="KW-1185">Reference proteome</keyword>
<dbReference type="AlphaFoldDB" id="A0AA39P1B4"/>
<protein>
    <recommendedName>
        <fullName evidence="3">Cysteine-rich transmembrane CYSTM domain-containing protein</fullName>
    </recommendedName>
</protein>
<dbReference type="Proteomes" id="UP001175227">
    <property type="component" value="Unassembled WGS sequence"/>
</dbReference>
<evidence type="ECO:0000313" key="2">
    <source>
        <dbReference type="Proteomes" id="UP001175227"/>
    </source>
</evidence>
<organism evidence="1 2">
    <name type="scientific">Armillaria novae-zelandiae</name>
    <dbReference type="NCBI Taxonomy" id="153914"/>
    <lineage>
        <taxon>Eukaryota</taxon>
        <taxon>Fungi</taxon>
        <taxon>Dikarya</taxon>
        <taxon>Basidiomycota</taxon>
        <taxon>Agaricomycotina</taxon>
        <taxon>Agaricomycetes</taxon>
        <taxon>Agaricomycetidae</taxon>
        <taxon>Agaricales</taxon>
        <taxon>Marasmiineae</taxon>
        <taxon>Physalacriaceae</taxon>
        <taxon>Armillaria</taxon>
    </lineage>
</organism>
<sequence length="144" mass="16025">MILCLQDLMIIRSSNLTTQSKFLPLSRGGVESSPPICMKHPSHLMSYYPPQGAPGQGGYYPQVQVSFESYWDTLRLTLNVQPPPQAYGGGPGYMPQQQPQTIIVQQEPQKSDDSNCCMACLAGMCCFCCLECTFCRVRVSVVRY</sequence>
<comment type="caution">
    <text evidence="1">The sequence shown here is derived from an EMBL/GenBank/DDBJ whole genome shotgun (WGS) entry which is preliminary data.</text>
</comment>